<sequence length="64" mass="6787">MSFLSNLRRKRAEQIEQRRTEAMLAAAARGATPEQVQRAGERAARGNTNAAIAGSIAATTSSIT</sequence>
<dbReference type="EMBL" id="JRKI01000028">
    <property type="protein sequence ID" value="KIZ16410.1"/>
    <property type="molecule type" value="Genomic_DNA"/>
</dbReference>
<protein>
    <submittedName>
        <fullName evidence="1">Uncharacterized protein</fullName>
    </submittedName>
</protein>
<dbReference type="AlphaFoldDB" id="A0A0D7CKN0"/>
<accession>A0A0D7CKN0</accession>
<reference evidence="1 2" key="1">
    <citation type="submission" date="2014-09" db="EMBL/GenBank/DDBJ databases">
        <title>Draft genome sequence of Streptomyces natalensis ATCC 27448, producer of the antifungal pimaricin.</title>
        <authorList>
            <person name="Mendes M.V."/>
            <person name="Beites T."/>
            <person name="Pires S."/>
            <person name="Santos C.L."/>
            <person name="Moradas-Ferreira P."/>
        </authorList>
    </citation>
    <scope>NUCLEOTIDE SEQUENCE [LARGE SCALE GENOMIC DNA]</scope>
    <source>
        <strain evidence="1 2">ATCC 27448</strain>
    </source>
</reference>
<dbReference type="Proteomes" id="UP000032458">
    <property type="component" value="Unassembled WGS sequence"/>
</dbReference>
<gene>
    <name evidence="1" type="ORF">SNA_20420</name>
</gene>
<dbReference type="PATRIC" id="fig|1240678.4.peg.4315"/>
<name>A0A0D7CKN0_9ACTN</name>
<keyword evidence="2" id="KW-1185">Reference proteome</keyword>
<organism evidence="1 2">
    <name type="scientific">Streptomyces natalensis ATCC 27448</name>
    <dbReference type="NCBI Taxonomy" id="1240678"/>
    <lineage>
        <taxon>Bacteria</taxon>
        <taxon>Bacillati</taxon>
        <taxon>Actinomycetota</taxon>
        <taxon>Actinomycetes</taxon>
        <taxon>Kitasatosporales</taxon>
        <taxon>Streptomycetaceae</taxon>
        <taxon>Streptomyces</taxon>
    </lineage>
</organism>
<proteinExistence type="predicted"/>
<evidence type="ECO:0000313" key="1">
    <source>
        <dbReference type="EMBL" id="KIZ16410.1"/>
    </source>
</evidence>
<dbReference type="RefSeq" id="WP_044366019.1">
    <property type="nucleotide sequence ID" value="NZ_JRKI01000028.1"/>
</dbReference>
<comment type="caution">
    <text evidence="1">The sequence shown here is derived from an EMBL/GenBank/DDBJ whole genome shotgun (WGS) entry which is preliminary data.</text>
</comment>
<evidence type="ECO:0000313" key="2">
    <source>
        <dbReference type="Proteomes" id="UP000032458"/>
    </source>
</evidence>